<feature type="chain" id="PRO_5046499238" description="Lipoprotein" evidence="8">
    <location>
        <begin position="21"/>
        <end position="64"/>
    </location>
</feature>
<evidence type="ECO:0000256" key="7">
    <source>
        <dbReference type="SAM" id="MobiDB-lite"/>
    </source>
</evidence>
<evidence type="ECO:0000256" key="5">
    <source>
        <dbReference type="ARBA" id="ARBA00023237"/>
    </source>
</evidence>
<keyword evidence="3" id="KW-0472">Membrane</keyword>
<dbReference type="InterPro" id="IPR032831">
    <property type="entry name" value="LptM_cons"/>
</dbReference>
<reference evidence="10" key="1">
    <citation type="journal article" date="2019" name="Int. J. Syst. Evol. Microbiol.">
        <title>The Global Catalogue of Microorganisms (GCM) 10K type strain sequencing project: providing services to taxonomists for standard genome sequencing and annotation.</title>
        <authorList>
            <consortium name="The Broad Institute Genomics Platform"/>
            <consortium name="The Broad Institute Genome Sequencing Center for Infectious Disease"/>
            <person name="Wu L."/>
            <person name="Ma J."/>
        </authorList>
    </citation>
    <scope>NUCLEOTIDE SEQUENCE [LARGE SCALE GENOMIC DNA]</scope>
    <source>
        <strain evidence="10">CGMCC 1.15339</strain>
    </source>
</reference>
<sequence>MLRKMRLLLFIMLVSLFVTACGQKGVLYKSPEPVGNKVASTKVSKNASDNAEATTQQPSISQQK</sequence>
<feature type="compositionally biased region" description="Polar residues" evidence="7">
    <location>
        <begin position="38"/>
        <end position="64"/>
    </location>
</feature>
<evidence type="ECO:0000256" key="2">
    <source>
        <dbReference type="ARBA" id="ARBA00022729"/>
    </source>
</evidence>
<keyword evidence="6" id="KW-0449">Lipoprotein</keyword>
<dbReference type="PROSITE" id="PS51257">
    <property type="entry name" value="PROKAR_LIPOPROTEIN"/>
    <property type="match status" value="1"/>
</dbReference>
<evidence type="ECO:0000256" key="1">
    <source>
        <dbReference type="ARBA" id="ARBA00004459"/>
    </source>
</evidence>
<comment type="subcellular location">
    <subcellularLocation>
        <location evidence="1">Cell outer membrane</location>
        <topology evidence="1">Lipid-anchor</topology>
    </subcellularLocation>
</comment>
<feature type="signal peptide" evidence="8">
    <location>
        <begin position="1"/>
        <end position="20"/>
    </location>
</feature>
<evidence type="ECO:0000313" key="9">
    <source>
        <dbReference type="EMBL" id="GGB71041.1"/>
    </source>
</evidence>
<evidence type="ECO:0000313" key="10">
    <source>
        <dbReference type="Proteomes" id="UP000617555"/>
    </source>
</evidence>
<keyword evidence="10" id="KW-1185">Reference proteome</keyword>
<feature type="region of interest" description="Disordered" evidence="7">
    <location>
        <begin position="32"/>
        <end position="64"/>
    </location>
</feature>
<dbReference type="EMBL" id="BMII01000034">
    <property type="protein sequence ID" value="GGB71041.1"/>
    <property type="molecule type" value="Genomic_DNA"/>
</dbReference>
<keyword evidence="5" id="KW-0998">Cell outer membrane</keyword>
<keyword evidence="2 8" id="KW-0732">Signal</keyword>
<accession>A0ABQ1JK33</accession>
<evidence type="ECO:0000256" key="8">
    <source>
        <dbReference type="SAM" id="SignalP"/>
    </source>
</evidence>
<evidence type="ECO:0000256" key="3">
    <source>
        <dbReference type="ARBA" id="ARBA00023136"/>
    </source>
</evidence>
<comment type="caution">
    <text evidence="9">The sequence shown here is derived from an EMBL/GenBank/DDBJ whole genome shotgun (WGS) entry which is preliminary data.</text>
</comment>
<evidence type="ECO:0008006" key="11">
    <source>
        <dbReference type="Google" id="ProtNLM"/>
    </source>
</evidence>
<gene>
    <name evidence="9" type="ORF">GCM10011607_34420</name>
</gene>
<protein>
    <recommendedName>
        <fullName evidence="11">Lipoprotein</fullName>
    </recommendedName>
</protein>
<evidence type="ECO:0000256" key="6">
    <source>
        <dbReference type="ARBA" id="ARBA00023288"/>
    </source>
</evidence>
<evidence type="ECO:0000256" key="4">
    <source>
        <dbReference type="ARBA" id="ARBA00023139"/>
    </source>
</evidence>
<organism evidence="9 10">
    <name type="scientific">Shewanella inventionis</name>
    <dbReference type="NCBI Taxonomy" id="1738770"/>
    <lineage>
        <taxon>Bacteria</taxon>
        <taxon>Pseudomonadati</taxon>
        <taxon>Pseudomonadota</taxon>
        <taxon>Gammaproteobacteria</taxon>
        <taxon>Alteromonadales</taxon>
        <taxon>Shewanellaceae</taxon>
        <taxon>Shewanella</taxon>
    </lineage>
</organism>
<dbReference type="NCBIfam" id="NF047847">
    <property type="entry name" value="SS_mature_LptM"/>
    <property type="match status" value="1"/>
</dbReference>
<dbReference type="Proteomes" id="UP000617555">
    <property type="component" value="Unassembled WGS sequence"/>
</dbReference>
<proteinExistence type="predicted"/>
<name>A0ABQ1JK33_9GAMM</name>
<keyword evidence="4" id="KW-0564">Palmitate</keyword>
<dbReference type="RefSeq" id="WP_398409874.1">
    <property type="nucleotide sequence ID" value="NZ_CP082926.1"/>
</dbReference>